<gene>
    <name evidence="2" type="ORF">SEPMUDRAFT_68546</name>
</gene>
<evidence type="ECO:0000313" key="3">
    <source>
        <dbReference type="Proteomes" id="UP000016931"/>
    </source>
</evidence>
<dbReference type="HOGENOM" id="CLU_018991_0_0_1"/>
<sequence length="804" mass="90404">MSFGMSPSDIVAGIRLAYSIYDKGFAEENRADVRYSNFRNEILNFRILLERLSEALRGAQTRYVERRPVLGMRPHEPLSREFEEERIAIVGNFQRTLQECEALLERNKQFRIRDSNVLENLRYNLGKSEVQVDQLRSRLHFHSQKIRLVLDRLSINLLTNIDDKVDDILAISEQNLRVSEGIELELKKFHASWLGHVSGHGVPSRSASEGLHSVSASIAQRFEDTIKLDAPADLTNGVPLIEGFDALLLHFERSSEEGSDQTPEGYLLFLKARWLLDQIKAGVQFQNARPGLYYKRAINQVEQAMLARISQPGQLIAYDESVLLQLPETCFHIWLSLSTTPSVEYSKPSPLMIRGGEVKVAHIKLASENPSEGSVTIFKSSDEQIRVVHESIPASASERVVITQHNVLVQEDKLIPRYTFPTLTTPCLELDIRCRNVDEYFKFTSIDDLHNFQRALMGYEVSHDQSNIICQFSDHLSHLDCKGHVQLWQEPIGLATSMPGRDDAVSPLLGSASISSGGSRHDSLSSSIAATSTVNAAADGWQADPIKKASIVIFAQLTDSRSKNKRFAAVNIDLGESIYVDPSSCQCHRDPDCKSVVLRHKKSTKFSVHALFSESDAMGQPNPSTFDIFPFRLPRHPDRASRVQTKQTEYLVFAFKTIEEKTIFLHELNIRFAVRDQQIKDQWAFESSIRWRQEHPVRHRHQSHGSSLSSSPGSRHMSQCSTSPSTLGRMSSRTHPRHTSSISSSSGTMPITAGAVDEAIASPRRQSSNLTAETVVPGSREIPVPREALEPKRRGINKIRNLFS</sequence>
<proteinExistence type="predicted"/>
<dbReference type="eggNOG" id="ENOG502TEYN">
    <property type="taxonomic scope" value="Eukaryota"/>
</dbReference>
<dbReference type="GeneID" id="27906964"/>
<protein>
    <submittedName>
        <fullName evidence="2">Uncharacterized protein</fullName>
    </submittedName>
</protein>
<evidence type="ECO:0000256" key="1">
    <source>
        <dbReference type="SAM" id="MobiDB-lite"/>
    </source>
</evidence>
<dbReference type="AlphaFoldDB" id="M3AWT6"/>
<feature type="compositionally biased region" description="Low complexity" evidence="1">
    <location>
        <begin position="704"/>
        <end position="718"/>
    </location>
</feature>
<dbReference type="RefSeq" id="XP_016759301.1">
    <property type="nucleotide sequence ID" value="XM_016909827.1"/>
</dbReference>
<accession>M3AWT6</accession>
<evidence type="ECO:0000313" key="2">
    <source>
        <dbReference type="EMBL" id="EMF11180.1"/>
    </source>
</evidence>
<name>M3AWT6_SPHMS</name>
<reference evidence="2 3" key="1">
    <citation type="journal article" date="2012" name="PLoS Pathog.">
        <title>Diverse lifestyles and strategies of plant pathogenesis encoded in the genomes of eighteen Dothideomycetes fungi.</title>
        <authorList>
            <person name="Ohm R.A."/>
            <person name="Feau N."/>
            <person name="Henrissat B."/>
            <person name="Schoch C.L."/>
            <person name="Horwitz B.A."/>
            <person name="Barry K.W."/>
            <person name="Condon B.J."/>
            <person name="Copeland A.C."/>
            <person name="Dhillon B."/>
            <person name="Glaser F."/>
            <person name="Hesse C.N."/>
            <person name="Kosti I."/>
            <person name="LaButti K."/>
            <person name="Lindquist E.A."/>
            <person name="Lucas S."/>
            <person name="Salamov A.A."/>
            <person name="Bradshaw R.E."/>
            <person name="Ciuffetti L."/>
            <person name="Hamelin R.C."/>
            <person name="Kema G.H.J."/>
            <person name="Lawrence C."/>
            <person name="Scott J.A."/>
            <person name="Spatafora J.W."/>
            <person name="Turgeon B.G."/>
            <person name="de Wit P.J.G.M."/>
            <person name="Zhong S."/>
            <person name="Goodwin S.B."/>
            <person name="Grigoriev I.V."/>
        </authorList>
    </citation>
    <scope>NUCLEOTIDE SEQUENCE [LARGE SCALE GENOMIC DNA]</scope>
    <source>
        <strain evidence="2 3">SO2202</strain>
    </source>
</reference>
<dbReference type="Proteomes" id="UP000016931">
    <property type="component" value="Unassembled WGS sequence"/>
</dbReference>
<dbReference type="OMA" id="YEVSHDQ"/>
<organism evidence="2 3">
    <name type="scientific">Sphaerulina musiva (strain SO2202)</name>
    <name type="common">Poplar stem canker fungus</name>
    <name type="synonym">Septoria musiva</name>
    <dbReference type="NCBI Taxonomy" id="692275"/>
    <lineage>
        <taxon>Eukaryota</taxon>
        <taxon>Fungi</taxon>
        <taxon>Dikarya</taxon>
        <taxon>Ascomycota</taxon>
        <taxon>Pezizomycotina</taxon>
        <taxon>Dothideomycetes</taxon>
        <taxon>Dothideomycetidae</taxon>
        <taxon>Mycosphaerellales</taxon>
        <taxon>Mycosphaerellaceae</taxon>
        <taxon>Sphaerulina</taxon>
    </lineage>
</organism>
<feature type="region of interest" description="Disordered" evidence="1">
    <location>
        <begin position="695"/>
        <end position="750"/>
    </location>
</feature>
<keyword evidence="3" id="KW-1185">Reference proteome</keyword>
<dbReference type="EMBL" id="KB456266">
    <property type="protein sequence ID" value="EMF11180.1"/>
    <property type="molecule type" value="Genomic_DNA"/>
</dbReference>
<feature type="compositionally biased region" description="Low complexity" evidence="1">
    <location>
        <begin position="739"/>
        <end position="750"/>
    </location>
</feature>
<feature type="compositionally biased region" description="Polar residues" evidence="1">
    <location>
        <begin position="719"/>
        <end position="729"/>
    </location>
</feature>
<dbReference type="OrthoDB" id="5400409at2759"/>
<feature type="region of interest" description="Disordered" evidence="1">
    <location>
        <begin position="760"/>
        <end position="779"/>
    </location>
</feature>